<reference evidence="1" key="1">
    <citation type="submission" date="2020-03" db="EMBL/GenBank/DDBJ databases">
        <title>The deep terrestrial virosphere.</title>
        <authorList>
            <person name="Holmfeldt K."/>
            <person name="Nilsson E."/>
            <person name="Simone D."/>
            <person name="Lopez-Fernandez M."/>
            <person name="Wu X."/>
            <person name="de Brujin I."/>
            <person name="Lundin D."/>
            <person name="Andersson A."/>
            <person name="Bertilsson S."/>
            <person name="Dopson M."/>
        </authorList>
    </citation>
    <scope>NUCLEOTIDE SEQUENCE</scope>
    <source>
        <strain evidence="1">MM171A01418</strain>
    </source>
</reference>
<dbReference type="EMBL" id="MT143622">
    <property type="protein sequence ID" value="QJA98999.1"/>
    <property type="molecule type" value="Genomic_DNA"/>
</dbReference>
<sequence length="76" mass="8619">MKGLNEGERIMGKERCSCGAWMTNFDTSFEWEGVTIPHNLYMCTNPRCPGHIDKNFLPKIRDSASSPQSTPKVKNE</sequence>
<dbReference type="AlphaFoldDB" id="A0A6M3LYC2"/>
<accession>A0A6M3LYC2</accession>
<protein>
    <submittedName>
        <fullName evidence="1">Uncharacterized protein</fullName>
    </submittedName>
</protein>
<gene>
    <name evidence="1" type="ORF">MM171A01418_0009</name>
</gene>
<evidence type="ECO:0000313" key="1">
    <source>
        <dbReference type="EMBL" id="QJA98999.1"/>
    </source>
</evidence>
<proteinExistence type="predicted"/>
<organism evidence="1">
    <name type="scientific">viral metagenome</name>
    <dbReference type="NCBI Taxonomy" id="1070528"/>
    <lineage>
        <taxon>unclassified sequences</taxon>
        <taxon>metagenomes</taxon>
        <taxon>organismal metagenomes</taxon>
    </lineage>
</organism>
<name>A0A6M3LYC2_9ZZZZ</name>